<dbReference type="InterPro" id="IPR018044">
    <property type="entry name" value="Peptidase_S11"/>
</dbReference>
<evidence type="ECO:0000256" key="1">
    <source>
        <dbReference type="ARBA" id="ARBA00007164"/>
    </source>
</evidence>
<dbReference type="Gene3D" id="3.40.710.10">
    <property type="entry name" value="DD-peptidase/beta-lactamase superfamily"/>
    <property type="match status" value="1"/>
</dbReference>
<organism evidence="11 12">
    <name type="scientific">Candidatus Komeilibacteria bacterium RIFOXYC1_FULL_37_11</name>
    <dbReference type="NCBI Taxonomy" id="1798555"/>
    <lineage>
        <taxon>Bacteria</taxon>
        <taxon>Candidatus Komeiliibacteriota</taxon>
    </lineage>
</organism>
<evidence type="ECO:0000256" key="3">
    <source>
        <dbReference type="ARBA" id="ARBA00022801"/>
    </source>
</evidence>
<dbReference type="InterPro" id="IPR001967">
    <property type="entry name" value="Peptidase_S11_N"/>
</dbReference>
<dbReference type="GO" id="GO:0009252">
    <property type="term" value="P:peptidoglycan biosynthetic process"/>
    <property type="evidence" value="ECO:0007669"/>
    <property type="project" value="UniProtKB-KW"/>
</dbReference>
<keyword evidence="2" id="KW-0732">Signal</keyword>
<proteinExistence type="inferred from homology"/>
<evidence type="ECO:0000256" key="5">
    <source>
        <dbReference type="ARBA" id="ARBA00022984"/>
    </source>
</evidence>
<dbReference type="GO" id="GO:0071555">
    <property type="term" value="P:cell wall organization"/>
    <property type="evidence" value="ECO:0007669"/>
    <property type="project" value="UniProtKB-KW"/>
</dbReference>
<evidence type="ECO:0000259" key="10">
    <source>
        <dbReference type="Pfam" id="PF00768"/>
    </source>
</evidence>
<evidence type="ECO:0000313" key="11">
    <source>
        <dbReference type="EMBL" id="OGY93674.1"/>
    </source>
</evidence>
<dbReference type="SUPFAM" id="SSF56601">
    <property type="entry name" value="beta-lactamase/transpeptidase-like"/>
    <property type="match status" value="1"/>
</dbReference>
<comment type="caution">
    <text evidence="11">The sequence shown here is derived from an EMBL/GenBank/DDBJ whole genome shotgun (WGS) entry which is preliminary data.</text>
</comment>
<name>A0A1G2BWV8_9BACT</name>
<dbReference type="Pfam" id="PF00768">
    <property type="entry name" value="Peptidase_S11"/>
    <property type="match status" value="1"/>
</dbReference>
<evidence type="ECO:0000256" key="8">
    <source>
        <dbReference type="PIRSR" id="PIRSR618044-2"/>
    </source>
</evidence>
<evidence type="ECO:0000313" key="12">
    <source>
        <dbReference type="Proteomes" id="UP000177626"/>
    </source>
</evidence>
<dbReference type="GO" id="GO:0006508">
    <property type="term" value="P:proteolysis"/>
    <property type="evidence" value="ECO:0007669"/>
    <property type="project" value="InterPro"/>
</dbReference>
<evidence type="ECO:0000256" key="4">
    <source>
        <dbReference type="ARBA" id="ARBA00022960"/>
    </source>
</evidence>
<dbReference type="PANTHER" id="PTHR21581:SF6">
    <property type="entry name" value="TRAFFICKING PROTEIN PARTICLE COMPLEX SUBUNIT 12"/>
    <property type="match status" value="1"/>
</dbReference>
<dbReference type="Proteomes" id="UP000177626">
    <property type="component" value="Unassembled WGS sequence"/>
</dbReference>
<dbReference type="PANTHER" id="PTHR21581">
    <property type="entry name" value="D-ALANYL-D-ALANINE CARBOXYPEPTIDASE"/>
    <property type="match status" value="1"/>
</dbReference>
<dbReference type="GO" id="GO:0008360">
    <property type="term" value="P:regulation of cell shape"/>
    <property type="evidence" value="ECO:0007669"/>
    <property type="project" value="UniProtKB-KW"/>
</dbReference>
<dbReference type="AlphaFoldDB" id="A0A1G2BWV8"/>
<keyword evidence="5" id="KW-0573">Peptidoglycan synthesis</keyword>
<evidence type="ECO:0000256" key="2">
    <source>
        <dbReference type="ARBA" id="ARBA00022729"/>
    </source>
</evidence>
<keyword evidence="3" id="KW-0378">Hydrolase</keyword>
<feature type="binding site" evidence="8">
    <location>
        <position position="254"/>
    </location>
    <ligand>
        <name>substrate</name>
    </ligand>
</feature>
<reference evidence="11 12" key="1">
    <citation type="journal article" date="2016" name="Nat. Commun.">
        <title>Thousands of microbial genomes shed light on interconnected biogeochemical processes in an aquifer system.</title>
        <authorList>
            <person name="Anantharaman K."/>
            <person name="Brown C.T."/>
            <person name="Hug L.A."/>
            <person name="Sharon I."/>
            <person name="Castelle C.J."/>
            <person name="Probst A.J."/>
            <person name="Thomas B.C."/>
            <person name="Singh A."/>
            <person name="Wilkins M.J."/>
            <person name="Karaoz U."/>
            <person name="Brodie E.L."/>
            <person name="Williams K.H."/>
            <person name="Hubbard S.S."/>
            <person name="Banfield J.F."/>
        </authorList>
    </citation>
    <scope>NUCLEOTIDE SEQUENCE [LARGE SCALE GENOMIC DNA]</scope>
</reference>
<feature type="domain" description="Peptidase S11 D-alanyl-D-alanine carboxypeptidase A N-terminal" evidence="10">
    <location>
        <begin position="64"/>
        <end position="285"/>
    </location>
</feature>
<dbReference type="EMBL" id="MHKQ01000018">
    <property type="protein sequence ID" value="OGY93674.1"/>
    <property type="molecule type" value="Genomic_DNA"/>
</dbReference>
<feature type="active site" description="Acyl-ester intermediate" evidence="7">
    <location>
        <position position="94"/>
    </location>
</feature>
<dbReference type="InterPro" id="IPR012338">
    <property type="entry name" value="Beta-lactam/transpept-like"/>
</dbReference>
<evidence type="ECO:0000256" key="7">
    <source>
        <dbReference type="PIRSR" id="PIRSR618044-1"/>
    </source>
</evidence>
<sequence length="308" mass="33850">MNLWLLVSTIILTLGFTANQAYQLPLISIFEDSSGTKASLEKVELDDQKNILPHKVDNQSLGVKISAVSAAVMDKNTGLILWQKNAQEKRSIASITKLMTALVFLDNNPGWEQEITMVKEDEINGGTNHILRDEVVTVRNLFYTSLIASDNTATMALVRSTSLTKEEFIKEMNAKAKVLNLTSTNFVDMTGLEDGSQSTALDVLKMAQVAFDNSDIKEAVSKSVYNFESLSGQSHKIASTNKLFNSFLEVEAGKTGFTNASGYCLVSEVSGENGNNIISVVLGSDTHDGRFQELKILSAWIFDNFIWS</sequence>
<protein>
    <recommendedName>
        <fullName evidence="10">Peptidase S11 D-alanyl-D-alanine carboxypeptidase A N-terminal domain-containing protein</fullName>
    </recommendedName>
</protein>
<keyword evidence="4" id="KW-0133">Cell shape</keyword>
<keyword evidence="6" id="KW-0961">Cell wall biogenesis/degradation</keyword>
<dbReference type="GO" id="GO:0009002">
    <property type="term" value="F:serine-type D-Ala-D-Ala carboxypeptidase activity"/>
    <property type="evidence" value="ECO:0007669"/>
    <property type="project" value="InterPro"/>
</dbReference>
<feature type="active site" evidence="7">
    <location>
        <position position="149"/>
    </location>
</feature>
<evidence type="ECO:0000256" key="9">
    <source>
        <dbReference type="RuleBase" id="RU004016"/>
    </source>
</evidence>
<accession>A0A1G2BWV8</accession>
<evidence type="ECO:0000256" key="6">
    <source>
        <dbReference type="ARBA" id="ARBA00023316"/>
    </source>
</evidence>
<comment type="similarity">
    <text evidence="1 9">Belongs to the peptidase S11 family.</text>
</comment>
<gene>
    <name evidence="11" type="ORF">A2406_03840</name>
</gene>
<feature type="active site" description="Proton acceptor" evidence="7">
    <location>
        <position position="97"/>
    </location>
</feature>
<dbReference type="PRINTS" id="PR00725">
    <property type="entry name" value="DADACBPTASE1"/>
</dbReference>